<reference evidence="7 8" key="1">
    <citation type="submission" date="2023-11" db="EMBL/GenBank/DDBJ databases">
        <title>Halocaridina rubra genome assembly.</title>
        <authorList>
            <person name="Smith C."/>
        </authorList>
    </citation>
    <scope>NUCLEOTIDE SEQUENCE [LARGE SCALE GENOMIC DNA]</scope>
    <source>
        <strain evidence="7">EP-1</strain>
        <tissue evidence="7">Whole</tissue>
    </source>
</reference>
<evidence type="ECO:0000256" key="2">
    <source>
        <dbReference type="ARBA" id="ARBA00008061"/>
    </source>
</evidence>
<evidence type="ECO:0000256" key="4">
    <source>
        <dbReference type="ARBA" id="ARBA00023180"/>
    </source>
</evidence>
<comment type="catalytic activity">
    <reaction evidence="1">
        <text>Hydrolysis of terminal, non-reducing (1-&gt;4)-linked alpha-D-glucose residues with release of alpha-D-glucose.</text>
        <dbReference type="EC" id="3.2.1.20"/>
    </reaction>
</comment>
<evidence type="ECO:0000256" key="1">
    <source>
        <dbReference type="ARBA" id="ARBA00001657"/>
    </source>
</evidence>
<dbReference type="SMART" id="SM00642">
    <property type="entry name" value="Aamy"/>
    <property type="match status" value="1"/>
</dbReference>
<gene>
    <name evidence="7" type="ORF">SK128_021886</name>
</gene>
<accession>A0AAN9A6U7</accession>
<dbReference type="Gene3D" id="3.20.20.80">
    <property type="entry name" value="Glycosidases"/>
    <property type="match status" value="1"/>
</dbReference>
<dbReference type="EMBL" id="JAXCGZ010009506">
    <property type="protein sequence ID" value="KAK7076943.1"/>
    <property type="molecule type" value="Genomic_DNA"/>
</dbReference>
<feature type="domain" description="Glycosyl hydrolase family 13 catalytic" evidence="6">
    <location>
        <begin position="1"/>
        <end position="311"/>
    </location>
</feature>
<dbReference type="Gene3D" id="2.60.40.1180">
    <property type="entry name" value="Golgi alpha-mannosidase II"/>
    <property type="match status" value="1"/>
</dbReference>
<protein>
    <recommendedName>
        <fullName evidence="3">alpha-glucosidase</fullName>
        <ecNumber evidence="3">3.2.1.20</ecNumber>
    </recommendedName>
</protein>
<dbReference type="Gene3D" id="3.90.400.10">
    <property type="entry name" value="Oligo-1,6-glucosidase, Domain 2"/>
    <property type="match status" value="1"/>
</dbReference>
<keyword evidence="5" id="KW-0326">Glycosidase</keyword>
<dbReference type="InterPro" id="IPR045857">
    <property type="entry name" value="O16G_dom_2"/>
</dbReference>
<evidence type="ECO:0000313" key="8">
    <source>
        <dbReference type="Proteomes" id="UP001381693"/>
    </source>
</evidence>
<evidence type="ECO:0000313" key="7">
    <source>
        <dbReference type="EMBL" id="KAK7076943.1"/>
    </source>
</evidence>
<dbReference type="GO" id="GO:0005975">
    <property type="term" value="P:carbohydrate metabolic process"/>
    <property type="evidence" value="ECO:0007669"/>
    <property type="project" value="InterPro"/>
</dbReference>
<comment type="similarity">
    <text evidence="2">Belongs to the glycosyl hydrolase 13 family.</text>
</comment>
<keyword evidence="5" id="KW-0378">Hydrolase</keyword>
<name>A0AAN9A6U7_HALRR</name>
<keyword evidence="8" id="KW-1185">Reference proteome</keyword>
<evidence type="ECO:0000259" key="6">
    <source>
        <dbReference type="SMART" id="SM00642"/>
    </source>
</evidence>
<dbReference type="PANTHER" id="PTHR10357:SF179">
    <property type="entry name" value="NEUTRAL AND BASIC AMINO ACID TRANSPORT PROTEIN RBAT"/>
    <property type="match status" value="1"/>
</dbReference>
<evidence type="ECO:0000256" key="3">
    <source>
        <dbReference type="ARBA" id="ARBA00012741"/>
    </source>
</evidence>
<dbReference type="Pfam" id="PF00128">
    <property type="entry name" value="Alpha-amylase"/>
    <property type="match status" value="1"/>
</dbReference>
<dbReference type="InterPro" id="IPR006047">
    <property type="entry name" value="GH13_cat_dom"/>
</dbReference>
<organism evidence="7 8">
    <name type="scientific">Halocaridina rubra</name>
    <name type="common">Hawaiian red shrimp</name>
    <dbReference type="NCBI Taxonomy" id="373956"/>
    <lineage>
        <taxon>Eukaryota</taxon>
        <taxon>Metazoa</taxon>
        <taxon>Ecdysozoa</taxon>
        <taxon>Arthropoda</taxon>
        <taxon>Crustacea</taxon>
        <taxon>Multicrustacea</taxon>
        <taxon>Malacostraca</taxon>
        <taxon>Eumalacostraca</taxon>
        <taxon>Eucarida</taxon>
        <taxon>Decapoda</taxon>
        <taxon>Pleocyemata</taxon>
        <taxon>Caridea</taxon>
        <taxon>Atyoidea</taxon>
        <taxon>Atyidae</taxon>
        <taxon>Halocaridina</taxon>
    </lineage>
</organism>
<dbReference type="FunFam" id="3.90.400.10:FF:000001">
    <property type="entry name" value="Maltase A3, isoform A"/>
    <property type="match status" value="1"/>
</dbReference>
<comment type="caution">
    <text evidence="7">The sequence shown here is derived from an EMBL/GenBank/DDBJ whole genome shotgun (WGS) entry which is preliminary data.</text>
</comment>
<proteinExistence type="inferred from homology"/>
<keyword evidence="4" id="KW-0325">Glycoprotein</keyword>
<dbReference type="InterPro" id="IPR013780">
    <property type="entry name" value="Glyco_hydro_b"/>
</dbReference>
<dbReference type="PANTHER" id="PTHR10357">
    <property type="entry name" value="ALPHA-AMYLASE FAMILY MEMBER"/>
    <property type="match status" value="1"/>
</dbReference>
<dbReference type="EC" id="3.2.1.20" evidence="3"/>
<dbReference type="InterPro" id="IPR017853">
    <property type="entry name" value="GH"/>
</dbReference>
<sequence>MDIVPNHSSDEHEWFIKSVKREDPYTDYYMWADPSGFNASGFPEPPSNWLSVFRGSAWTYVEEREQFYLHQFLYKQPDLNYRNAAVREEMKNVIKFWLDKGVDGIRVDALKFLFEVTDVYQDEPVAENSDIDDPLDYYYLNHTLTINQPETFEVLRKWRELCDQYPNKLMMVEVYDDNVEEVMKYYGNDTVPLADFPFNFFMIDRLHNRSDLTGESIKATIDLWMDHMPEGKWPNWVLGNHDNSRVATRFGDDLVDALNMMALLLPGTSITYYGDEIGMVDTWISWEDTQDPQGCNYGPEHYAEHSRDPERTPMQWDNTTFAGFSTYNDTWLPVNENYKTLNVQAQQDAESSHLKIYQSLTELRMEDVFRNGKTAYPLITETIFSFVRYLEGSKMYLIIINTSEMDVEVNLHHSASFQLPETGVVVLRSISDTSEETHPGHELSLDNVLMVGGEGLVLSLDTYGSVVVLL</sequence>
<evidence type="ECO:0000256" key="5">
    <source>
        <dbReference type="ARBA" id="ARBA00023295"/>
    </source>
</evidence>
<dbReference type="SUPFAM" id="SSF51445">
    <property type="entry name" value="(Trans)glycosidases"/>
    <property type="match status" value="1"/>
</dbReference>
<dbReference type="GO" id="GO:0004558">
    <property type="term" value="F:alpha-1,4-glucosidase activity"/>
    <property type="evidence" value="ECO:0007669"/>
    <property type="project" value="UniProtKB-EC"/>
</dbReference>
<dbReference type="Proteomes" id="UP001381693">
    <property type="component" value="Unassembled WGS sequence"/>
</dbReference>
<dbReference type="AlphaFoldDB" id="A0AAN9A6U7"/>